<keyword evidence="1" id="KW-0479">Metal-binding</keyword>
<evidence type="ECO:0000256" key="5">
    <source>
        <dbReference type="ARBA" id="ARBA00023163"/>
    </source>
</evidence>
<dbReference type="GeneID" id="28733194"/>
<organism evidence="7 8">
    <name type="scientific">Cyphellophora attinorum</name>
    <dbReference type="NCBI Taxonomy" id="1664694"/>
    <lineage>
        <taxon>Eukaryota</taxon>
        <taxon>Fungi</taxon>
        <taxon>Dikarya</taxon>
        <taxon>Ascomycota</taxon>
        <taxon>Pezizomycotina</taxon>
        <taxon>Eurotiomycetes</taxon>
        <taxon>Chaetothyriomycetidae</taxon>
        <taxon>Chaetothyriales</taxon>
        <taxon>Cyphellophoraceae</taxon>
        <taxon>Cyphellophora</taxon>
    </lineage>
</organism>
<dbReference type="GO" id="GO:0003677">
    <property type="term" value="F:DNA binding"/>
    <property type="evidence" value="ECO:0007669"/>
    <property type="project" value="UniProtKB-KW"/>
</dbReference>
<dbReference type="Proteomes" id="UP000038010">
    <property type="component" value="Unassembled WGS sequence"/>
</dbReference>
<dbReference type="InterPro" id="IPR052360">
    <property type="entry name" value="Transcr_Regulatory_Proteins"/>
</dbReference>
<evidence type="ECO:0000313" key="7">
    <source>
        <dbReference type="EMBL" id="KPI37286.1"/>
    </source>
</evidence>
<dbReference type="EMBL" id="LFJN01000025">
    <property type="protein sequence ID" value="KPI37286.1"/>
    <property type="molecule type" value="Genomic_DNA"/>
</dbReference>
<evidence type="ECO:0000256" key="4">
    <source>
        <dbReference type="ARBA" id="ARBA00023125"/>
    </source>
</evidence>
<accession>A0A0N1NYN2</accession>
<dbReference type="AlphaFoldDB" id="A0A0N1NYN2"/>
<protein>
    <submittedName>
        <fullName evidence="7">Uncharacterized protein</fullName>
    </submittedName>
</protein>
<dbReference type="PANTHER" id="PTHR36206:SF12">
    <property type="entry name" value="ASPERCRYPTIN BIOSYNTHESIS CLUSTER-SPECIFIC TRANSCRIPTION REGULATOR ATNN-RELATED"/>
    <property type="match status" value="1"/>
</dbReference>
<evidence type="ECO:0000256" key="1">
    <source>
        <dbReference type="ARBA" id="ARBA00022723"/>
    </source>
</evidence>
<sequence length="271" mass="30330">MADYQSSITGDHDEPLSKPFASYDEARLSFFYLSGLCHACIGEGSRARLAHTPQEVIESSLMAHRDALLDNLRSFKERFMPLLEAALCATGAVSDQIAVLTLQCQMIIMSVWTACSLSSNEMIWDQHLSSFTKILDICSRVIGLLEGQNIIQQPFSIEFGLIAPLYMSGRLCRDPSVRQSILELLGRGRQQEGLWQAKVCAAILRRIYAIEDVGKLPGQHLPSDTARLRATLIHPRKTDSSGIRGNVVQFFLTSEDVMEGWNVWEEWIEAP</sequence>
<keyword evidence="8" id="KW-1185">Reference proteome</keyword>
<keyword evidence="4" id="KW-0238">DNA-binding</keyword>
<reference evidence="7 8" key="1">
    <citation type="submission" date="2015-06" db="EMBL/GenBank/DDBJ databases">
        <title>Draft genome of the ant-associated black yeast Phialophora attae CBS 131958.</title>
        <authorList>
            <person name="Moreno L.F."/>
            <person name="Stielow B.J."/>
            <person name="de Hoog S."/>
            <person name="Vicente V.A."/>
            <person name="Weiss V.A."/>
            <person name="de Vries M."/>
            <person name="Cruz L.M."/>
            <person name="Souza E.M."/>
        </authorList>
    </citation>
    <scope>NUCLEOTIDE SEQUENCE [LARGE SCALE GENOMIC DNA]</scope>
    <source>
        <strain evidence="7 8">CBS 131958</strain>
    </source>
</reference>
<proteinExistence type="predicted"/>
<dbReference type="GO" id="GO:0046872">
    <property type="term" value="F:metal ion binding"/>
    <property type="evidence" value="ECO:0007669"/>
    <property type="project" value="UniProtKB-KW"/>
</dbReference>
<evidence type="ECO:0000256" key="3">
    <source>
        <dbReference type="ARBA" id="ARBA00023015"/>
    </source>
</evidence>
<dbReference type="OrthoDB" id="4116715at2759"/>
<name>A0A0N1NYN2_9EURO</name>
<keyword evidence="5" id="KW-0804">Transcription</keyword>
<keyword evidence="3" id="KW-0805">Transcription regulation</keyword>
<dbReference type="STRING" id="1664694.A0A0N1NYN2"/>
<evidence type="ECO:0000256" key="6">
    <source>
        <dbReference type="ARBA" id="ARBA00023242"/>
    </source>
</evidence>
<dbReference type="VEuPathDB" id="FungiDB:AB675_1424"/>
<keyword evidence="2" id="KW-0862">Zinc</keyword>
<evidence type="ECO:0000313" key="8">
    <source>
        <dbReference type="Proteomes" id="UP000038010"/>
    </source>
</evidence>
<dbReference type="PANTHER" id="PTHR36206">
    <property type="entry name" value="ASPERCRYPTIN BIOSYNTHESIS CLUSTER-SPECIFIC TRANSCRIPTION REGULATOR ATNN-RELATED"/>
    <property type="match status" value="1"/>
</dbReference>
<evidence type="ECO:0000256" key="2">
    <source>
        <dbReference type="ARBA" id="ARBA00022833"/>
    </source>
</evidence>
<gene>
    <name evidence="7" type="ORF">AB675_1424</name>
</gene>
<comment type="caution">
    <text evidence="7">The sequence shown here is derived from an EMBL/GenBank/DDBJ whole genome shotgun (WGS) entry which is preliminary data.</text>
</comment>
<dbReference type="RefSeq" id="XP_017997249.1">
    <property type="nucleotide sequence ID" value="XM_018141314.1"/>
</dbReference>
<keyword evidence="6" id="KW-0539">Nucleus</keyword>